<dbReference type="InterPro" id="IPR039935">
    <property type="entry name" value="YML079W-like"/>
</dbReference>
<evidence type="ECO:0000313" key="3">
    <source>
        <dbReference type="EMBL" id="NHO31180.1"/>
    </source>
</evidence>
<feature type="domain" description="DUF985" evidence="2">
    <location>
        <begin position="34"/>
        <end position="168"/>
    </location>
</feature>
<dbReference type="Proteomes" id="UP000615326">
    <property type="component" value="Unassembled WGS sequence"/>
</dbReference>
<dbReference type="Pfam" id="PF06172">
    <property type="entry name" value="Cupin_5"/>
    <property type="match status" value="1"/>
</dbReference>
<organism evidence="3 4">
    <name type="scientific">Acetobacter fallax</name>
    <dbReference type="NCBI Taxonomy" id="1737473"/>
    <lineage>
        <taxon>Bacteria</taxon>
        <taxon>Pseudomonadati</taxon>
        <taxon>Pseudomonadota</taxon>
        <taxon>Alphaproteobacteria</taxon>
        <taxon>Acetobacterales</taxon>
        <taxon>Acetobacteraceae</taxon>
        <taxon>Acetobacter</taxon>
    </lineage>
</organism>
<keyword evidence="4" id="KW-1185">Reference proteome</keyword>
<gene>
    <name evidence="3" type="ORF">GOB84_01130</name>
</gene>
<dbReference type="RefSeq" id="WP_173575760.1">
    <property type="nucleotide sequence ID" value="NZ_WOSW01000001.1"/>
</dbReference>
<dbReference type="CDD" id="cd06121">
    <property type="entry name" value="cupin_YML079wp"/>
    <property type="match status" value="1"/>
</dbReference>
<dbReference type="PANTHER" id="PTHR33387">
    <property type="entry name" value="RMLC-LIKE JELLY ROLL FOLD PROTEIN"/>
    <property type="match status" value="1"/>
</dbReference>
<keyword evidence="1" id="KW-0732">Signal</keyword>
<name>A0ABX0K480_9PROT</name>
<dbReference type="Gene3D" id="2.60.120.10">
    <property type="entry name" value="Jelly Rolls"/>
    <property type="match status" value="1"/>
</dbReference>
<dbReference type="SUPFAM" id="SSF51182">
    <property type="entry name" value="RmlC-like cupins"/>
    <property type="match status" value="1"/>
</dbReference>
<dbReference type="InterPro" id="IPR009327">
    <property type="entry name" value="Cupin_DUF985"/>
</dbReference>
<evidence type="ECO:0000313" key="4">
    <source>
        <dbReference type="Proteomes" id="UP000615326"/>
    </source>
</evidence>
<evidence type="ECO:0000259" key="2">
    <source>
        <dbReference type="Pfam" id="PF06172"/>
    </source>
</evidence>
<evidence type="ECO:0000256" key="1">
    <source>
        <dbReference type="SAM" id="SignalP"/>
    </source>
</evidence>
<sequence>MRPATAARHVLITLATTWLFLSPTHARTPEAAARLIARFHMQPVPAEGGWFAQLLRTDETIDGSALPARYNKIRHPISTAILYVETATGFSAIHRLKTDEVWHFYSGDPVHILLLTPDGHGREVTLDAQTPALVVPHNTWQGSAPAGPRGWSFVGTTMAPGFIPEDFEPGKRASLTQDYPEFQHQIAALTRTEATRP</sequence>
<dbReference type="EMBL" id="WOSW01000001">
    <property type="protein sequence ID" value="NHO31180.1"/>
    <property type="molecule type" value="Genomic_DNA"/>
</dbReference>
<dbReference type="PANTHER" id="PTHR33387:SF3">
    <property type="entry name" value="DUF985 DOMAIN-CONTAINING PROTEIN"/>
    <property type="match status" value="1"/>
</dbReference>
<feature type="signal peptide" evidence="1">
    <location>
        <begin position="1"/>
        <end position="26"/>
    </location>
</feature>
<protein>
    <submittedName>
        <fullName evidence="3">Cupin domain-containing protein</fullName>
    </submittedName>
</protein>
<reference evidence="3 4" key="1">
    <citation type="journal article" date="2020" name="Int. J. Syst. Evol. Microbiol.">
        <title>Novel acetic acid bacteria from cider fermentations: Acetobacter conturbans sp. nov. and Acetobacter fallax sp. nov.</title>
        <authorList>
            <person name="Sombolestani A.S."/>
            <person name="Cleenwerck I."/>
            <person name="Cnockaert M."/>
            <person name="Borremans W."/>
            <person name="Wieme A.D."/>
            <person name="De Vuyst L."/>
            <person name="Vandamme P."/>
        </authorList>
    </citation>
    <scope>NUCLEOTIDE SEQUENCE [LARGE SCALE GENOMIC DNA]</scope>
    <source>
        <strain evidence="3 4">LMG 1637</strain>
    </source>
</reference>
<accession>A0ABX0K480</accession>
<feature type="chain" id="PRO_5045931973" evidence="1">
    <location>
        <begin position="27"/>
        <end position="197"/>
    </location>
</feature>
<comment type="caution">
    <text evidence="3">The sequence shown here is derived from an EMBL/GenBank/DDBJ whole genome shotgun (WGS) entry which is preliminary data.</text>
</comment>
<proteinExistence type="predicted"/>
<dbReference type="InterPro" id="IPR014710">
    <property type="entry name" value="RmlC-like_jellyroll"/>
</dbReference>
<dbReference type="InterPro" id="IPR011051">
    <property type="entry name" value="RmlC_Cupin_sf"/>
</dbReference>